<evidence type="ECO:0008006" key="2">
    <source>
        <dbReference type="Google" id="ProtNLM"/>
    </source>
</evidence>
<dbReference type="EMBL" id="AUZY01007578">
    <property type="protein sequence ID" value="EQD49444.1"/>
    <property type="molecule type" value="Genomic_DNA"/>
</dbReference>
<sequence>MTTRRQHYVWRKYLEPWTTLKGRARQIWCLRRESAAPINPGIKNVAVERDFYRLRDLEQGDVEFVRTMGISPNTNPRAKRTNEGWISKFETFFGLYRALKNRARSDPQQLIDLDN</sequence>
<name>T1B8T5_9ZZZZ</name>
<accession>T1B8T5</accession>
<gene>
    <name evidence="1" type="ORF">B1B_11634</name>
</gene>
<organism evidence="1">
    <name type="scientific">mine drainage metagenome</name>
    <dbReference type="NCBI Taxonomy" id="410659"/>
    <lineage>
        <taxon>unclassified sequences</taxon>
        <taxon>metagenomes</taxon>
        <taxon>ecological metagenomes</taxon>
    </lineage>
</organism>
<feature type="non-terminal residue" evidence="1">
    <location>
        <position position="115"/>
    </location>
</feature>
<proteinExistence type="predicted"/>
<reference evidence="1" key="1">
    <citation type="submission" date="2013-08" db="EMBL/GenBank/DDBJ databases">
        <authorList>
            <person name="Mendez C."/>
            <person name="Richter M."/>
            <person name="Ferrer M."/>
            <person name="Sanchez J."/>
        </authorList>
    </citation>
    <scope>NUCLEOTIDE SEQUENCE</scope>
</reference>
<dbReference type="InterPro" id="IPR025332">
    <property type="entry name" value="DUF4238"/>
</dbReference>
<dbReference type="AlphaFoldDB" id="T1B8T5"/>
<comment type="caution">
    <text evidence="1">The sequence shown here is derived from an EMBL/GenBank/DDBJ whole genome shotgun (WGS) entry which is preliminary data.</text>
</comment>
<protein>
    <recommendedName>
        <fullName evidence="2">DUF4238 domain-containing protein</fullName>
    </recommendedName>
</protein>
<reference evidence="1" key="2">
    <citation type="journal article" date="2014" name="ISME J.">
        <title>Microbial stratification in low pH oxic and suboxic macroscopic growths along an acid mine drainage.</title>
        <authorList>
            <person name="Mendez-Garcia C."/>
            <person name="Mesa V."/>
            <person name="Sprenger R.R."/>
            <person name="Richter M."/>
            <person name="Diez M.S."/>
            <person name="Solano J."/>
            <person name="Bargiela R."/>
            <person name="Golyshina O.V."/>
            <person name="Manteca A."/>
            <person name="Ramos J.L."/>
            <person name="Gallego J.R."/>
            <person name="Llorente I."/>
            <person name="Martins Dos Santos V.A."/>
            <person name="Jensen O.N."/>
            <person name="Pelaez A.I."/>
            <person name="Sanchez J."/>
            <person name="Ferrer M."/>
        </authorList>
    </citation>
    <scope>NUCLEOTIDE SEQUENCE</scope>
</reference>
<evidence type="ECO:0000313" key="1">
    <source>
        <dbReference type="EMBL" id="EQD49444.1"/>
    </source>
</evidence>
<dbReference type="Pfam" id="PF14022">
    <property type="entry name" value="DUF4238"/>
    <property type="match status" value="1"/>
</dbReference>